<evidence type="ECO:0000313" key="13">
    <source>
        <dbReference type="EMBL" id="MBK1877659.1"/>
    </source>
</evidence>
<evidence type="ECO:0000256" key="8">
    <source>
        <dbReference type="ARBA" id="ARBA00041614"/>
    </source>
</evidence>
<dbReference type="InterPro" id="IPR050887">
    <property type="entry name" value="Beta-mannosidase_GH2"/>
</dbReference>
<dbReference type="EC" id="3.2.1.25" evidence="3"/>
<dbReference type="InterPro" id="IPR041447">
    <property type="entry name" value="Mannosidase_ig"/>
</dbReference>
<dbReference type="EMBL" id="JAENIL010000020">
    <property type="protein sequence ID" value="MBK1877659.1"/>
    <property type="molecule type" value="Genomic_DNA"/>
</dbReference>
<dbReference type="SUPFAM" id="SSF51445">
    <property type="entry name" value="(Trans)glycosidases"/>
    <property type="match status" value="1"/>
</dbReference>
<dbReference type="Proteomes" id="UP000617628">
    <property type="component" value="Unassembled WGS sequence"/>
</dbReference>
<dbReference type="GO" id="GO:0004567">
    <property type="term" value="F:beta-mannosidase activity"/>
    <property type="evidence" value="ECO:0007669"/>
    <property type="project" value="UniProtKB-EC"/>
</dbReference>
<dbReference type="Pfam" id="PF17786">
    <property type="entry name" value="Mannosidase_ig"/>
    <property type="match status" value="1"/>
</dbReference>
<dbReference type="InterPro" id="IPR008979">
    <property type="entry name" value="Galactose-bd-like_sf"/>
</dbReference>
<dbReference type="Gene3D" id="2.60.120.260">
    <property type="entry name" value="Galactose-binding domain-like"/>
    <property type="match status" value="1"/>
</dbReference>
<name>A0A934S1D7_9BACT</name>
<comment type="catalytic activity">
    <reaction evidence="1">
        <text>Hydrolysis of terminal, non-reducing beta-D-mannose residues in beta-D-mannosides.</text>
        <dbReference type="EC" id="3.2.1.25"/>
    </reaction>
</comment>
<comment type="caution">
    <text evidence="13">The sequence shown here is derived from an EMBL/GenBank/DDBJ whole genome shotgun (WGS) entry which is preliminary data.</text>
</comment>
<gene>
    <name evidence="13" type="ORF">JIN87_12345</name>
</gene>
<keyword evidence="14" id="KW-1185">Reference proteome</keyword>
<evidence type="ECO:0000259" key="11">
    <source>
        <dbReference type="Pfam" id="PF17786"/>
    </source>
</evidence>
<dbReference type="PANTHER" id="PTHR43730:SF1">
    <property type="entry name" value="BETA-MANNOSIDASE"/>
    <property type="match status" value="1"/>
</dbReference>
<accession>A0A934S1D7</accession>
<feature type="region of interest" description="Disordered" evidence="9">
    <location>
        <begin position="485"/>
        <end position="509"/>
    </location>
</feature>
<evidence type="ECO:0000313" key="14">
    <source>
        <dbReference type="Proteomes" id="UP000617628"/>
    </source>
</evidence>
<dbReference type="InterPro" id="IPR006102">
    <property type="entry name" value="Ig-like_GH2"/>
</dbReference>
<evidence type="ECO:0000256" key="6">
    <source>
        <dbReference type="ARBA" id="ARBA00038429"/>
    </source>
</evidence>
<evidence type="ECO:0000256" key="2">
    <source>
        <dbReference type="ARBA" id="ARBA00004740"/>
    </source>
</evidence>
<dbReference type="InterPro" id="IPR054593">
    <property type="entry name" value="Beta-mannosidase-like_N2"/>
</dbReference>
<dbReference type="Pfam" id="PF00703">
    <property type="entry name" value="Glyco_hydro_2"/>
    <property type="match status" value="1"/>
</dbReference>
<evidence type="ECO:0000256" key="9">
    <source>
        <dbReference type="SAM" id="MobiDB-lite"/>
    </source>
</evidence>
<comment type="similarity">
    <text evidence="6">Belongs to the glycosyl hydrolase 2 family. Beta-mannosidase B subfamily.</text>
</comment>
<feature type="domain" description="Beta-mannosidase-like galactose-binding" evidence="12">
    <location>
        <begin position="32"/>
        <end position="194"/>
    </location>
</feature>
<evidence type="ECO:0000256" key="7">
    <source>
        <dbReference type="ARBA" id="ARBA00041069"/>
    </source>
</evidence>
<proteinExistence type="inferred from homology"/>
<reference evidence="13" key="1">
    <citation type="submission" date="2021-01" db="EMBL/GenBank/DDBJ databases">
        <title>Modified the classification status of verrucomicrobia.</title>
        <authorList>
            <person name="Feng X."/>
        </authorList>
    </citation>
    <scope>NUCLEOTIDE SEQUENCE</scope>
    <source>
        <strain evidence="13">KCTC 13126</strain>
    </source>
</reference>
<evidence type="ECO:0000259" key="10">
    <source>
        <dbReference type="Pfam" id="PF00703"/>
    </source>
</evidence>
<dbReference type="InterPro" id="IPR017853">
    <property type="entry name" value="GH"/>
</dbReference>
<keyword evidence="5" id="KW-0326">Glycosidase</keyword>
<dbReference type="Pfam" id="PF22666">
    <property type="entry name" value="Glyco_hydro_2_N2"/>
    <property type="match status" value="1"/>
</dbReference>
<dbReference type="InterPro" id="IPR013783">
    <property type="entry name" value="Ig-like_fold"/>
</dbReference>
<dbReference type="PANTHER" id="PTHR43730">
    <property type="entry name" value="BETA-MANNOSIDASE"/>
    <property type="match status" value="1"/>
</dbReference>
<evidence type="ECO:0000256" key="3">
    <source>
        <dbReference type="ARBA" id="ARBA00012754"/>
    </source>
</evidence>
<evidence type="ECO:0000259" key="12">
    <source>
        <dbReference type="Pfam" id="PF22666"/>
    </source>
</evidence>
<dbReference type="GO" id="GO:0006516">
    <property type="term" value="P:glycoprotein catabolic process"/>
    <property type="evidence" value="ECO:0007669"/>
    <property type="project" value="TreeGrafter"/>
</dbReference>
<dbReference type="InterPro" id="IPR036156">
    <property type="entry name" value="Beta-gal/glucu_dom_sf"/>
</dbReference>
<feature type="compositionally biased region" description="Polar residues" evidence="9">
    <location>
        <begin position="488"/>
        <end position="498"/>
    </location>
</feature>
<evidence type="ECO:0000256" key="1">
    <source>
        <dbReference type="ARBA" id="ARBA00000829"/>
    </source>
</evidence>
<organism evidence="13 14">
    <name type="scientific">Pelagicoccus mobilis</name>
    <dbReference type="NCBI Taxonomy" id="415221"/>
    <lineage>
        <taxon>Bacteria</taxon>
        <taxon>Pseudomonadati</taxon>
        <taxon>Verrucomicrobiota</taxon>
        <taxon>Opitutia</taxon>
        <taxon>Puniceicoccales</taxon>
        <taxon>Pelagicoccaceae</taxon>
        <taxon>Pelagicoccus</taxon>
    </lineage>
</organism>
<protein>
    <recommendedName>
        <fullName evidence="7">Beta-mannosidase B</fullName>
        <ecNumber evidence="3">3.2.1.25</ecNumber>
    </recommendedName>
    <alternativeName>
        <fullName evidence="8">Mannanase B</fullName>
    </alternativeName>
</protein>
<dbReference type="Gene3D" id="3.20.20.80">
    <property type="entry name" value="Glycosidases"/>
    <property type="match status" value="1"/>
</dbReference>
<dbReference type="RefSeq" id="WP_200355873.1">
    <property type="nucleotide sequence ID" value="NZ_JAENIL010000020.1"/>
</dbReference>
<dbReference type="SUPFAM" id="SSF49303">
    <property type="entry name" value="beta-Galactosidase/glucuronidase domain"/>
    <property type="match status" value="2"/>
</dbReference>
<dbReference type="Gene3D" id="2.60.40.10">
    <property type="entry name" value="Immunoglobulins"/>
    <property type="match status" value="2"/>
</dbReference>
<evidence type="ECO:0000256" key="5">
    <source>
        <dbReference type="ARBA" id="ARBA00023295"/>
    </source>
</evidence>
<evidence type="ECO:0000256" key="4">
    <source>
        <dbReference type="ARBA" id="ARBA00022801"/>
    </source>
</evidence>
<comment type="pathway">
    <text evidence="2">Glycan metabolism; N-glycan degradation.</text>
</comment>
<sequence>MSKIIDLNGRWKLGQSDGERGRPEYALEAEIEEDRYFDAQVPGCVHLDLMKAELIEDPVSGVNSLSARWVEESIWAYRREFDLAEVPDGACAWLRFKTLDLNAKVYLNGEFVGSHQNAFIPCCFDVASKLRDGKNWITVIIESGIIEAGDKEAGSLGNQNRYAFSKRLHKSHWLRKPAYQFGWDWTARLGNVGISGDVSLEITEQKVRVDQIVPLVQVAESLTDAEITIRGHLENLTDASESITIFASVPELKVEREITLEVAPGEQVVEVKLSARDFDLWHPRGAGEQKLYGLDVSIKSDNQGLLEKVQKRIGFRHVEFFQGDHPESGKYCILKVNHRPLFLKGANWVPADMLIARIDDERYEVLIDRALEANFNFIRVWGGGLYESDRFYELCDQHGIVVWQDFAYACAKYPLNDEELFTNAKNEARFQIRRLAEHPSLAVWCGNNEMECGNWHWGYDQGTIYPDYAFFHLTLPRILQEEDPTRYYQPSSPFSPDRQSPARDDMGDQHNWTVSLEHSDYRRFRELECRMMTEGGYLGPNSLKTMRDCFPKSEEGRIMDFAWRHHDNSVDSWHNPSLPNSGFEDHTGIEIRSLGVEDYTYLGGFLHGEAMSAFIENFRRRAFDSSAACFWMYNDCWPATRSWTIVDYHLRRTPAFWAVKRSFAPVHVILSEEDDQIVVYGVNDTDETIVANLRHGKSTTSGSYILDKTISVTLEPNASTRLAIMSKPSYKESKREVGFAVLSDKDDGSLIARNRLLLPKLKELELESAQIDVKLKEGKLTFTSPVLVLGVCIDLDGETLLQDNFFDLLPNQPYSIEWEGDETPSVRYFGASEQLG</sequence>
<feature type="domain" description="Glycoside hydrolase family 2 immunoglobulin-like beta-sandwich" evidence="10">
    <location>
        <begin position="209"/>
        <end position="316"/>
    </location>
</feature>
<feature type="domain" description="Mannosidase Ig/CBM-like" evidence="11">
    <location>
        <begin position="676"/>
        <end position="762"/>
    </location>
</feature>
<dbReference type="SUPFAM" id="SSF49785">
    <property type="entry name" value="Galactose-binding domain-like"/>
    <property type="match status" value="1"/>
</dbReference>
<keyword evidence="4" id="KW-0378">Hydrolase</keyword>
<dbReference type="AlphaFoldDB" id="A0A934S1D7"/>
<dbReference type="GO" id="GO:0005975">
    <property type="term" value="P:carbohydrate metabolic process"/>
    <property type="evidence" value="ECO:0007669"/>
    <property type="project" value="InterPro"/>
</dbReference>